<dbReference type="VEuPathDB" id="VectorBase:LDEU011615"/>
<name>A0A443RYV2_9ACAR</name>
<sequence length="114" mass="12402">EPLDGDFNLGDMKQTDFSNPMYEALGNTDSNKDAGIGDIKGGGFYEVPDEVIDKKILKDNSYEKSPVGSAVLPPSSVVHRSSPPIQLRQTALNPTSIDTDKDTQQLVEEDKSEC</sequence>
<dbReference type="AlphaFoldDB" id="A0A443RYV2"/>
<keyword evidence="2" id="KW-0675">Receptor</keyword>
<evidence type="ECO:0000313" key="2">
    <source>
        <dbReference type="EMBL" id="RWS20425.1"/>
    </source>
</evidence>
<feature type="region of interest" description="Disordered" evidence="1">
    <location>
        <begin position="64"/>
        <end position="114"/>
    </location>
</feature>
<evidence type="ECO:0000256" key="1">
    <source>
        <dbReference type="SAM" id="MobiDB-lite"/>
    </source>
</evidence>
<dbReference type="EMBL" id="NCKV01017617">
    <property type="protein sequence ID" value="RWS20425.1"/>
    <property type="molecule type" value="Genomic_DNA"/>
</dbReference>
<proteinExistence type="predicted"/>
<keyword evidence="3" id="KW-1185">Reference proteome</keyword>
<accession>A0A443RYV2</accession>
<feature type="compositionally biased region" description="Polar residues" evidence="1">
    <location>
        <begin position="87"/>
        <end position="97"/>
    </location>
</feature>
<dbReference type="OrthoDB" id="10598450at2759"/>
<evidence type="ECO:0000313" key="3">
    <source>
        <dbReference type="Proteomes" id="UP000288716"/>
    </source>
</evidence>
<gene>
    <name evidence="2" type="ORF">B4U80_00201</name>
</gene>
<feature type="compositionally biased region" description="Low complexity" evidence="1">
    <location>
        <begin position="71"/>
        <end position="84"/>
    </location>
</feature>
<comment type="caution">
    <text evidence="2">The sequence shown here is derived from an EMBL/GenBank/DDBJ whole genome shotgun (WGS) entry which is preliminary data.</text>
</comment>
<protein>
    <submittedName>
        <fullName evidence="2">Low density lipid receptor-related protein-like protein</fullName>
    </submittedName>
</protein>
<organism evidence="2 3">
    <name type="scientific">Leptotrombidium deliense</name>
    <dbReference type="NCBI Taxonomy" id="299467"/>
    <lineage>
        <taxon>Eukaryota</taxon>
        <taxon>Metazoa</taxon>
        <taxon>Ecdysozoa</taxon>
        <taxon>Arthropoda</taxon>
        <taxon>Chelicerata</taxon>
        <taxon>Arachnida</taxon>
        <taxon>Acari</taxon>
        <taxon>Acariformes</taxon>
        <taxon>Trombidiformes</taxon>
        <taxon>Prostigmata</taxon>
        <taxon>Anystina</taxon>
        <taxon>Parasitengona</taxon>
        <taxon>Trombiculoidea</taxon>
        <taxon>Trombiculidae</taxon>
        <taxon>Leptotrombidium</taxon>
    </lineage>
</organism>
<dbReference type="Proteomes" id="UP000288716">
    <property type="component" value="Unassembled WGS sequence"/>
</dbReference>
<dbReference type="STRING" id="299467.A0A443RYV2"/>
<reference evidence="2 3" key="1">
    <citation type="journal article" date="2018" name="Gigascience">
        <title>Genomes of trombidid mites reveal novel predicted allergens and laterally-transferred genes associated with secondary metabolism.</title>
        <authorList>
            <person name="Dong X."/>
            <person name="Chaisiri K."/>
            <person name="Xia D."/>
            <person name="Armstrong S.D."/>
            <person name="Fang Y."/>
            <person name="Donnelly M.J."/>
            <person name="Kadowaki T."/>
            <person name="McGarry J.W."/>
            <person name="Darby A.C."/>
            <person name="Makepeace B.L."/>
        </authorList>
    </citation>
    <scope>NUCLEOTIDE SEQUENCE [LARGE SCALE GENOMIC DNA]</scope>
    <source>
        <strain evidence="2">UoL-UT</strain>
    </source>
</reference>
<feature type="non-terminal residue" evidence="2">
    <location>
        <position position="1"/>
    </location>
</feature>